<dbReference type="SUPFAM" id="SSF57884">
    <property type="entry name" value="Ada DNA repair protein, N-terminal domain (N-Ada 10)"/>
    <property type="match status" value="1"/>
</dbReference>
<evidence type="ECO:0000256" key="4">
    <source>
        <dbReference type="ARBA" id="ARBA00023125"/>
    </source>
</evidence>
<evidence type="ECO:0000259" key="7">
    <source>
        <dbReference type="PROSITE" id="PS01124"/>
    </source>
</evidence>
<dbReference type="GO" id="GO:0003700">
    <property type="term" value="F:DNA-binding transcription factor activity"/>
    <property type="evidence" value="ECO:0007669"/>
    <property type="project" value="InterPro"/>
</dbReference>
<keyword evidence="3" id="KW-0805">Transcription regulation</keyword>
<keyword evidence="5" id="KW-0010">Activator</keyword>
<dbReference type="Pfam" id="PF12833">
    <property type="entry name" value="HTH_18"/>
    <property type="match status" value="1"/>
</dbReference>
<comment type="caution">
    <text evidence="8">The sequence shown here is derived from an EMBL/GenBank/DDBJ whole genome shotgun (WGS) entry which is preliminary data.</text>
</comment>
<dbReference type="GO" id="GO:0008168">
    <property type="term" value="F:methyltransferase activity"/>
    <property type="evidence" value="ECO:0007669"/>
    <property type="project" value="UniProtKB-KW"/>
</dbReference>
<dbReference type="Pfam" id="PF02805">
    <property type="entry name" value="Ada_Zn_binding"/>
    <property type="match status" value="1"/>
</dbReference>
<dbReference type="PROSITE" id="PS01124">
    <property type="entry name" value="HTH_ARAC_FAMILY_2"/>
    <property type="match status" value="1"/>
</dbReference>
<dbReference type="AlphaFoldDB" id="A0A917C258"/>
<proteinExistence type="predicted"/>
<evidence type="ECO:0000256" key="1">
    <source>
        <dbReference type="ARBA" id="ARBA00001947"/>
    </source>
</evidence>
<feature type="domain" description="HTH araC/xylS-type" evidence="7">
    <location>
        <begin position="85"/>
        <end position="183"/>
    </location>
</feature>
<gene>
    <name evidence="8" type="ORF">GCM10010912_09220</name>
</gene>
<evidence type="ECO:0000256" key="5">
    <source>
        <dbReference type="ARBA" id="ARBA00023159"/>
    </source>
</evidence>
<evidence type="ECO:0000313" key="8">
    <source>
        <dbReference type="EMBL" id="GGF66353.1"/>
    </source>
</evidence>
<name>A0A917C258_9BACL</name>
<protein>
    <submittedName>
        <fullName evidence="8">AraC family transcriptional regulator</fullName>
    </submittedName>
</protein>
<dbReference type="InterPro" id="IPR009057">
    <property type="entry name" value="Homeodomain-like_sf"/>
</dbReference>
<accession>A0A917C258</accession>
<dbReference type="EMBL" id="BMKR01000003">
    <property type="protein sequence ID" value="GGF66353.1"/>
    <property type="molecule type" value="Genomic_DNA"/>
</dbReference>
<evidence type="ECO:0000313" key="9">
    <source>
        <dbReference type="Proteomes" id="UP000637643"/>
    </source>
</evidence>
<dbReference type="PANTHER" id="PTHR46796">
    <property type="entry name" value="HTH-TYPE TRANSCRIPTIONAL ACTIVATOR RHAS-RELATED"/>
    <property type="match status" value="1"/>
</dbReference>
<dbReference type="GO" id="GO:0008270">
    <property type="term" value="F:zinc ion binding"/>
    <property type="evidence" value="ECO:0007669"/>
    <property type="project" value="InterPro"/>
</dbReference>
<dbReference type="Proteomes" id="UP000637643">
    <property type="component" value="Unassembled WGS sequence"/>
</dbReference>
<evidence type="ECO:0000256" key="3">
    <source>
        <dbReference type="ARBA" id="ARBA00023015"/>
    </source>
</evidence>
<comment type="cofactor">
    <cofactor evidence="1">
        <name>Zn(2+)</name>
        <dbReference type="ChEBI" id="CHEBI:29105"/>
    </cofactor>
</comment>
<dbReference type="GO" id="GO:0043565">
    <property type="term" value="F:sequence-specific DNA binding"/>
    <property type="evidence" value="ECO:0007669"/>
    <property type="project" value="InterPro"/>
</dbReference>
<dbReference type="InterPro" id="IPR050204">
    <property type="entry name" value="AraC_XylS_family_regulators"/>
</dbReference>
<dbReference type="InterPro" id="IPR035451">
    <property type="entry name" value="Ada-like_dom_sf"/>
</dbReference>
<keyword evidence="4" id="KW-0238">DNA-binding</keyword>
<dbReference type="Gene3D" id="3.40.10.10">
    <property type="entry name" value="DNA Methylphosphotriester Repair Domain"/>
    <property type="match status" value="1"/>
</dbReference>
<dbReference type="PANTHER" id="PTHR46796:SF2">
    <property type="entry name" value="TRANSCRIPTIONAL REGULATORY PROTEIN"/>
    <property type="match status" value="1"/>
</dbReference>
<dbReference type="SUPFAM" id="SSF46689">
    <property type="entry name" value="Homeodomain-like"/>
    <property type="match status" value="2"/>
</dbReference>
<dbReference type="InterPro" id="IPR016220">
    <property type="entry name" value="Me-P-triester_DNA_alkyl-Trfase"/>
</dbReference>
<keyword evidence="2" id="KW-0489">Methyltransferase</keyword>
<sequence>MNPLMFDEVYQSVVRRDPTYDGVYYTGVRTTRIVCRPSCRARTPKASNVTFYTSLEEAVHAGFRPCKRCRPDAGGRLGPDAVLAAQADTMLEARFAERLTLQSLAEPLGVSPFHLQRTYKRITGQSPAARLDQIRLNKARELLKDSGLTVADIGKAVGLRGPSHFAAWFQRKAGLAPTEYRIVCEGGNKNDAEHIPSHPEAGE</sequence>
<dbReference type="InterPro" id="IPR004026">
    <property type="entry name" value="Ada_DNA_repair_Zn-bd"/>
</dbReference>
<evidence type="ECO:0000256" key="2">
    <source>
        <dbReference type="ARBA" id="ARBA00022603"/>
    </source>
</evidence>
<organism evidence="8 9">
    <name type="scientific">Paenibacillus albidus</name>
    <dbReference type="NCBI Taxonomy" id="2041023"/>
    <lineage>
        <taxon>Bacteria</taxon>
        <taxon>Bacillati</taxon>
        <taxon>Bacillota</taxon>
        <taxon>Bacilli</taxon>
        <taxon>Bacillales</taxon>
        <taxon>Paenibacillaceae</taxon>
        <taxon>Paenibacillus</taxon>
    </lineage>
</organism>
<dbReference type="Gene3D" id="1.10.10.60">
    <property type="entry name" value="Homeodomain-like"/>
    <property type="match status" value="2"/>
</dbReference>
<keyword evidence="6" id="KW-0804">Transcription</keyword>
<reference evidence="8" key="1">
    <citation type="journal article" date="2014" name="Int. J. Syst. Evol. Microbiol.">
        <title>Complete genome sequence of Corynebacterium casei LMG S-19264T (=DSM 44701T), isolated from a smear-ripened cheese.</title>
        <authorList>
            <consortium name="US DOE Joint Genome Institute (JGI-PGF)"/>
            <person name="Walter F."/>
            <person name="Albersmeier A."/>
            <person name="Kalinowski J."/>
            <person name="Ruckert C."/>
        </authorList>
    </citation>
    <scope>NUCLEOTIDE SEQUENCE</scope>
    <source>
        <strain evidence="8">CGMCC 1.16134</strain>
    </source>
</reference>
<keyword evidence="9" id="KW-1185">Reference proteome</keyword>
<dbReference type="RefSeq" id="WP_189022416.1">
    <property type="nucleotide sequence ID" value="NZ_BMKR01000003.1"/>
</dbReference>
<dbReference type="GO" id="GO:0032259">
    <property type="term" value="P:methylation"/>
    <property type="evidence" value="ECO:0007669"/>
    <property type="project" value="UniProtKB-KW"/>
</dbReference>
<dbReference type="InterPro" id="IPR018060">
    <property type="entry name" value="HTH_AraC"/>
</dbReference>
<keyword evidence="2" id="KW-0808">Transferase</keyword>
<reference evidence="8" key="2">
    <citation type="submission" date="2020-09" db="EMBL/GenBank/DDBJ databases">
        <authorList>
            <person name="Sun Q."/>
            <person name="Zhou Y."/>
        </authorList>
    </citation>
    <scope>NUCLEOTIDE SEQUENCE</scope>
    <source>
        <strain evidence="8">CGMCC 1.16134</strain>
    </source>
</reference>
<dbReference type="SMART" id="SM00342">
    <property type="entry name" value="HTH_ARAC"/>
    <property type="match status" value="1"/>
</dbReference>
<evidence type="ECO:0000256" key="6">
    <source>
        <dbReference type="ARBA" id="ARBA00023163"/>
    </source>
</evidence>
<dbReference type="GO" id="GO:0006281">
    <property type="term" value="P:DNA repair"/>
    <property type="evidence" value="ECO:0007669"/>
    <property type="project" value="InterPro"/>
</dbReference>
<dbReference type="PIRSF" id="PIRSF000408">
    <property type="entry name" value="Alkyltransferas_AdaA"/>
    <property type="match status" value="1"/>
</dbReference>